<proteinExistence type="predicted"/>
<accession>A0A6C0HQT7</accession>
<evidence type="ECO:0000313" key="1">
    <source>
        <dbReference type="EMBL" id="QHT83068.1"/>
    </source>
</evidence>
<sequence>MEQIDPNTFDKTQLKINIPAYNGEMHYSKISYKGMPIIIQTPQTLTKQKIVKQGKRLFCDIMFNSIETEFLHWIEELETQLHKILFENSSNWFDQTFQLDDIETLFVSPVKMFKSGKYYILRAYLKESLRVFKDNSGVGLTYLDIVPENNIISILEFKGIKYTSRDFQLDIEIKQIMIIQSDPYENNCFIKINKPIEIKETNLKPDTETNLKPDDLNEVILKEIEYIEDSNIKLTNNFIEIYNEAKKEASETKQIAINAHLKLEEIRKKYNIEPDSE</sequence>
<reference evidence="1" key="1">
    <citation type="journal article" date="2020" name="Nature">
        <title>Giant virus diversity and host interactions through global metagenomics.</title>
        <authorList>
            <person name="Schulz F."/>
            <person name="Roux S."/>
            <person name="Paez-Espino D."/>
            <person name="Jungbluth S."/>
            <person name="Walsh D.A."/>
            <person name="Denef V.J."/>
            <person name="McMahon K.D."/>
            <person name="Konstantinidis K.T."/>
            <person name="Eloe-Fadrosh E.A."/>
            <person name="Kyrpides N.C."/>
            <person name="Woyke T."/>
        </authorList>
    </citation>
    <scope>NUCLEOTIDE SEQUENCE</scope>
    <source>
        <strain evidence="1">GVMAG-M-3300023184-167</strain>
    </source>
</reference>
<protein>
    <submittedName>
        <fullName evidence="1">Uncharacterized protein</fullName>
    </submittedName>
</protein>
<dbReference type="EMBL" id="MN740006">
    <property type="protein sequence ID" value="QHT83068.1"/>
    <property type="molecule type" value="Genomic_DNA"/>
</dbReference>
<dbReference type="AlphaFoldDB" id="A0A6C0HQT7"/>
<name>A0A6C0HQT7_9ZZZZ</name>
<organism evidence="1">
    <name type="scientific">viral metagenome</name>
    <dbReference type="NCBI Taxonomy" id="1070528"/>
    <lineage>
        <taxon>unclassified sequences</taxon>
        <taxon>metagenomes</taxon>
        <taxon>organismal metagenomes</taxon>
    </lineage>
</organism>